<dbReference type="InterPro" id="IPR041121">
    <property type="entry name" value="SDH_C"/>
</dbReference>
<dbReference type="PATRIC" id="fig|1705409.3.peg.1850"/>
<dbReference type="GO" id="GO:0009073">
    <property type="term" value="P:aromatic amino acid family biosynthetic process"/>
    <property type="evidence" value="ECO:0007669"/>
    <property type="project" value="UniProtKB-KW"/>
</dbReference>
<dbReference type="Pfam" id="PF01487">
    <property type="entry name" value="DHquinase_I"/>
    <property type="match status" value="1"/>
</dbReference>
<dbReference type="HAMAP" id="MF_00222">
    <property type="entry name" value="Shikimate_DH_AroE"/>
    <property type="match status" value="1"/>
</dbReference>
<comment type="caution">
    <text evidence="10">The sequence shown here is derived from an EMBL/GenBank/DDBJ whole genome shotgun (WGS) entry which is preliminary data.</text>
</comment>
<dbReference type="CDD" id="cd00502">
    <property type="entry name" value="DHQase_I"/>
    <property type="match status" value="1"/>
</dbReference>
<feature type="binding site" evidence="6">
    <location>
        <position position="310"/>
    </location>
    <ligand>
        <name>shikimate</name>
        <dbReference type="ChEBI" id="CHEBI:36208"/>
    </ligand>
</feature>
<evidence type="ECO:0000259" key="7">
    <source>
        <dbReference type="Pfam" id="PF01488"/>
    </source>
</evidence>
<evidence type="ECO:0000259" key="9">
    <source>
        <dbReference type="Pfam" id="PF18317"/>
    </source>
</evidence>
<gene>
    <name evidence="6 10" type="primary">aroE</name>
    <name evidence="10" type="ORF">AMQ22_01756</name>
</gene>
<dbReference type="GO" id="GO:0004764">
    <property type="term" value="F:shikimate 3-dehydrogenase (NADP+) activity"/>
    <property type="evidence" value="ECO:0007669"/>
    <property type="project" value="UniProtKB-UniRule"/>
</dbReference>
<evidence type="ECO:0000259" key="8">
    <source>
        <dbReference type="Pfam" id="PF08501"/>
    </source>
</evidence>
<keyword evidence="2 6" id="KW-0028">Amino-acid biosynthesis</keyword>
<keyword evidence="3 6" id="KW-0521">NADP</keyword>
<dbReference type="GO" id="GO:0009423">
    <property type="term" value="P:chorismate biosynthetic process"/>
    <property type="evidence" value="ECO:0007669"/>
    <property type="project" value="UniProtKB-UniRule"/>
</dbReference>
<dbReference type="SUPFAM" id="SSF53223">
    <property type="entry name" value="Aminoacid dehydrogenase-like, N-terminal domain"/>
    <property type="match status" value="1"/>
</dbReference>
<feature type="binding site" evidence="6">
    <location>
        <position position="466"/>
    </location>
    <ligand>
        <name>shikimate</name>
        <dbReference type="ChEBI" id="CHEBI:36208"/>
    </ligand>
</feature>
<feature type="binding site" evidence="6">
    <location>
        <begin position="348"/>
        <end position="352"/>
    </location>
    <ligand>
        <name>NADP(+)</name>
        <dbReference type="ChEBI" id="CHEBI:58349"/>
    </ligand>
</feature>
<dbReference type="Pfam" id="PF18317">
    <property type="entry name" value="SDH_C"/>
    <property type="match status" value="1"/>
</dbReference>
<feature type="binding site" evidence="6">
    <location>
        <position position="436"/>
    </location>
    <ligand>
        <name>NADP(+)</name>
        <dbReference type="ChEBI" id="CHEBI:58349"/>
    </ligand>
</feature>
<dbReference type="Proteomes" id="UP000075398">
    <property type="component" value="Unassembled WGS sequence"/>
</dbReference>
<dbReference type="EC" id="1.1.1.25" evidence="1 6"/>
<name>A0A150IVP2_9EURY</name>
<evidence type="ECO:0000256" key="5">
    <source>
        <dbReference type="ARBA" id="ARBA00023141"/>
    </source>
</evidence>
<comment type="similarity">
    <text evidence="6">Belongs to the shikimate dehydrogenase family.</text>
</comment>
<reference evidence="10 11" key="1">
    <citation type="journal article" date="2016" name="ISME J.">
        <title>Chasing the elusive Euryarchaeota class WSA2: genomes reveal a uniquely fastidious methyl-reducing methanogen.</title>
        <authorList>
            <person name="Nobu M.K."/>
            <person name="Narihiro T."/>
            <person name="Kuroda K."/>
            <person name="Mei R."/>
            <person name="Liu W.T."/>
        </authorList>
    </citation>
    <scope>NUCLEOTIDE SEQUENCE [LARGE SCALE GENOMIC DNA]</scope>
    <source>
        <strain evidence="10">U1lsi0528_Bin055</strain>
    </source>
</reference>
<dbReference type="PANTHER" id="PTHR21089:SF1">
    <property type="entry name" value="BIFUNCTIONAL 3-DEHYDROQUINATE DEHYDRATASE_SHIKIMATE DEHYDROGENASE, CHLOROPLASTIC"/>
    <property type="match status" value="1"/>
</dbReference>
<dbReference type="NCBIfam" id="TIGR01093">
    <property type="entry name" value="aroD"/>
    <property type="match status" value="1"/>
</dbReference>
<keyword evidence="5 6" id="KW-0057">Aromatic amino acid biosynthesis</keyword>
<dbReference type="AlphaFoldDB" id="A0A150IVP2"/>
<dbReference type="InterPro" id="IPR036291">
    <property type="entry name" value="NAD(P)-bd_dom_sf"/>
</dbReference>
<dbReference type="EMBL" id="LNGC01000112">
    <property type="protein sequence ID" value="KYC49020.1"/>
    <property type="molecule type" value="Genomic_DNA"/>
</dbReference>
<comment type="caution">
    <text evidence="6">Lacks conserved residue(s) required for the propagation of feature annotation.</text>
</comment>
<dbReference type="InterPro" id="IPR006151">
    <property type="entry name" value="Shikm_DH/Glu-tRNA_Rdtase"/>
</dbReference>
<dbReference type="InterPro" id="IPR046346">
    <property type="entry name" value="Aminoacid_DH-like_N_sf"/>
</dbReference>
<dbReference type="GO" id="GO:0050661">
    <property type="term" value="F:NADP binding"/>
    <property type="evidence" value="ECO:0007669"/>
    <property type="project" value="InterPro"/>
</dbReference>
<comment type="function">
    <text evidence="6">Involved in the biosynthesis of the chorismate, which leads to the biosynthesis of aromatic amino acids. Catalyzes the reversible NADPH linked reduction of 3-dehydroshikimate (DHSA) to yield shikimate (SA).</text>
</comment>
<dbReference type="GO" id="GO:0008652">
    <property type="term" value="P:amino acid biosynthetic process"/>
    <property type="evidence" value="ECO:0007669"/>
    <property type="project" value="UniProtKB-KW"/>
</dbReference>
<dbReference type="GO" id="GO:0003855">
    <property type="term" value="F:3-dehydroquinate dehydratase activity"/>
    <property type="evidence" value="ECO:0007669"/>
    <property type="project" value="InterPro"/>
</dbReference>
<feature type="domain" description="SDH C-terminal" evidence="9">
    <location>
        <begin position="459"/>
        <end position="486"/>
    </location>
</feature>
<comment type="catalytic activity">
    <reaction evidence="6">
        <text>shikimate + NADP(+) = 3-dehydroshikimate + NADPH + H(+)</text>
        <dbReference type="Rhea" id="RHEA:17737"/>
        <dbReference type="ChEBI" id="CHEBI:15378"/>
        <dbReference type="ChEBI" id="CHEBI:16630"/>
        <dbReference type="ChEBI" id="CHEBI:36208"/>
        <dbReference type="ChEBI" id="CHEBI:57783"/>
        <dbReference type="ChEBI" id="CHEBI:58349"/>
        <dbReference type="EC" id="1.1.1.25"/>
    </reaction>
</comment>
<evidence type="ECO:0000256" key="1">
    <source>
        <dbReference type="ARBA" id="ARBA00012962"/>
    </source>
</evidence>
<dbReference type="UniPathway" id="UPA00053">
    <property type="reaction ID" value="UER00087"/>
</dbReference>
<evidence type="ECO:0000256" key="6">
    <source>
        <dbReference type="HAMAP-Rule" id="MF_00222"/>
    </source>
</evidence>
<feature type="domain" description="Shikimate dehydrogenase substrate binding N-terminal" evidence="8">
    <location>
        <begin position="233"/>
        <end position="312"/>
    </location>
</feature>
<dbReference type="InterPro" id="IPR011342">
    <property type="entry name" value="Shikimate_DH"/>
</dbReference>
<proteinExistence type="inferred from homology"/>
<accession>A0A150IVP2</accession>
<dbReference type="InterPro" id="IPR001381">
    <property type="entry name" value="DHquinase_I"/>
</dbReference>
<dbReference type="NCBIfam" id="TIGR00507">
    <property type="entry name" value="aroE"/>
    <property type="match status" value="1"/>
</dbReference>
<dbReference type="Gene3D" id="3.20.20.70">
    <property type="entry name" value="Aldolase class I"/>
    <property type="match status" value="1"/>
</dbReference>
<evidence type="ECO:0000256" key="4">
    <source>
        <dbReference type="ARBA" id="ARBA00023002"/>
    </source>
</evidence>
<dbReference type="Pfam" id="PF01488">
    <property type="entry name" value="Shikimate_DH"/>
    <property type="match status" value="1"/>
</dbReference>
<comment type="pathway">
    <text evidence="6">Metabolic intermediate biosynthesis; chorismate biosynthesis; chorismate from D-erythrose 4-phosphate and phosphoenolpyruvate: step 4/7.</text>
</comment>
<protein>
    <recommendedName>
        <fullName evidence="1 6">Shikimate dehydrogenase (NADP(+))</fullName>
        <shortName evidence="6">SDH</shortName>
        <ecNumber evidence="1 6">1.1.1.25</ecNumber>
    </recommendedName>
</protein>
<feature type="binding site" evidence="6">
    <location>
        <position position="459"/>
    </location>
    <ligand>
        <name>NADP(+)</name>
        <dbReference type="ChEBI" id="CHEBI:58349"/>
    </ligand>
</feature>
<dbReference type="CDD" id="cd01065">
    <property type="entry name" value="NAD_bind_Shikimate_DH"/>
    <property type="match status" value="1"/>
</dbReference>
<dbReference type="Pfam" id="PF08501">
    <property type="entry name" value="Shikimate_dh_N"/>
    <property type="match status" value="1"/>
</dbReference>
<dbReference type="InterPro" id="IPR013785">
    <property type="entry name" value="Aldolase_TIM"/>
</dbReference>
<dbReference type="GO" id="GO:0019632">
    <property type="term" value="P:shikimate metabolic process"/>
    <property type="evidence" value="ECO:0007669"/>
    <property type="project" value="InterPro"/>
</dbReference>
<dbReference type="SUPFAM" id="SSF51735">
    <property type="entry name" value="NAD(P)-binding Rossmann-fold domains"/>
    <property type="match status" value="1"/>
</dbReference>
<organism evidence="10 11">
    <name type="scientific">Candidatus Methanofastidiosum methylothiophilum</name>
    <dbReference type="NCBI Taxonomy" id="1705564"/>
    <lineage>
        <taxon>Archaea</taxon>
        <taxon>Methanobacteriati</taxon>
        <taxon>Methanobacteriota</taxon>
        <taxon>Stenosarchaea group</taxon>
        <taxon>Candidatus Methanofastidiosia</taxon>
        <taxon>Candidatus Methanofastidiosales</taxon>
        <taxon>Candidatus Methanofastidiosaceae</taxon>
        <taxon>Candidatus Methanofastidiosum</taxon>
    </lineage>
</organism>
<feature type="active site" description="Proton acceptor" evidence="6">
    <location>
        <position position="289"/>
    </location>
</feature>
<dbReference type="Gene3D" id="3.40.50.720">
    <property type="entry name" value="NAD(P)-binding Rossmann-like Domain"/>
    <property type="match status" value="1"/>
</dbReference>
<evidence type="ECO:0000313" key="11">
    <source>
        <dbReference type="Proteomes" id="UP000075398"/>
    </source>
</evidence>
<dbReference type="InterPro" id="IPR022893">
    <property type="entry name" value="Shikimate_DH_fam"/>
</dbReference>
<evidence type="ECO:0000256" key="3">
    <source>
        <dbReference type="ARBA" id="ARBA00022857"/>
    </source>
</evidence>
<dbReference type="InterPro" id="IPR013708">
    <property type="entry name" value="Shikimate_DH-bd_N"/>
</dbReference>
<dbReference type="SUPFAM" id="SSF51569">
    <property type="entry name" value="Aldolase"/>
    <property type="match status" value="1"/>
</dbReference>
<feature type="domain" description="Quinate/shikimate 5-dehydrogenase/glutamyl-tRNA reductase" evidence="7">
    <location>
        <begin position="335"/>
        <end position="406"/>
    </location>
</feature>
<feature type="binding site" evidence="6">
    <location>
        <position position="285"/>
    </location>
    <ligand>
        <name>shikimate</name>
        <dbReference type="ChEBI" id="CHEBI:36208"/>
    </ligand>
</feature>
<sequence>MITASIMPSSQKEATTLLEKALEKGELAEIRIDLISDLNLLEISNKYDKNRIIITNRKKDEGGSFEGSESERISPLVEALKIGFGFIDIESSSIDSLHNLISKKREYNSKTNIIISYHNFEETPHNLKEILLQMENQDHDIIKIVAYAKDISDNLTIKDLLSPRSRQSKKVISFLMGEKGEISRILCTSWGSYTSYAPLKGVGKTAPGQIPIEFLNDVYRVNSINSNFDIYGLIGNPVKESIGYYVHNKLFSYYNMNAVYLNFLVDDLDRFMDSFKGQFKGLCATMPFKEKIIPYLNIIDPMAQKIGAINTIKKSNEGLFGTNTDWIGAVYSIEKLTSINNKKVLILGAGGAGKAIAFGIKNRQGEVIIANRDKKKAIELSKNLGVETVLWEDRNDAEFDILVNATKIGMKPEENNCPMEDSFFAKDLSGITVFDAVYSPIETRLLMKSREQGAKIANGLDMYIGQAMAQFELWTGIKPSPEKMEEFSREALGIRSGTYEN</sequence>
<evidence type="ECO:0000313" key="10">
    <source>
        <dbReference type="EMBL" id="KYC49020.1"/>
    </source>
</evidence>
<dbReference type="PANTHER" id="PTHR21089">
    <property type="entry name" value="SHIKIMATE DEHYDROGENASE"/>
    <property type="match status" value="1"/>
</dbReference>
<feature type="binding site" evidence="6">
    <location>
        <position position="325"/>
    </location>
    <ligand>
        <name>shikimate</name>
        <dbReference type="ChEBI" id="CHEBI:36208"/>
    </ligand>
</feature>
<feature type="binding site" evidence="6">
    <location>
        <position position="438"/>
    </location>
    <ligand>
        <name>shikimate</name>
        <dbReference type="ChEBI" id="CHEBI:36208"/>
    </ligand>
</feature>
<comment type="subunit">
    <text evidence="6">Homodimer.</text>
</comment>
<keyword evidence="4 6" id="KW-0560">Oxidoreductase</keyword>
<evidence type="ECO:0000256" key="2">
    <source>
        <dbReference type="ARBA" id="ARBA00022605"/>
    </source>
</evidence>
<dbReference type="Gene3D" id="3.40.50.10860">
    <property type="entry name" value="Leucine Dehydrogenase, chain A, domain 1"/>
    <property type="match status" value="1"/>
</dbReference>